<dbReference type="OrthoDB" id="6354873at2759"/>
<evidence type="ECO:0000256" key="1">
    <source>
        <dbReference type="ARBA" id="ARBA00004370"/>
    </source>
</evidence>
<name>A0A1V8SZE1_9PEZI</name>
<keyword evidence="3 6" id="KW-1133">Transmembrane helix</keyword>
<evidence type="ECO:0000256" key="6">
    <source>
        <dbReference type="SAM" id="Phobius"/>
    </source>
</evidence>
<dbReference type="STRING" id="1507870.A0A1V8SZE1"/>
<organism evidence="8 9">
    <name type="scientific">Cryoendolithus antarcticus</name>
    <dbReference type="NCBI Taxonomy" id="1507870"/>
    <lineage>
        <taxon>Eukaryota</taxon>
        <taxon>Fungi</taxon>
        <taxon>Dikarya</taxon>
        <taxon>Ascomycota</taxon>
        <taxon>Pezizomycotina</taxon>
        <taxon>Dothideomycetes</taxon>
        <taxon>Dothideomycetidae</taxon>
        <taxon>Cladosporiales</taxon>
        <taxon>Cladosporiaceae</taxon>
        <taxon>Cryoendolithus</taxon>
    </lineage>
</organism>
<comment type="subcellular location">
    <subcellularLocation>
        <location evidence="1">Membrane</location>
    </subcellularLocation>
</comment>
<feature type="domain" description="Fatty acid hydroxylase" evidence="7">
    <location>
        <begin position="181"/>
        <end position="327"/>
    </location>
</feature>
<dbReference type="GO" id="GO:0016020">
    <property type="term" value="C:membrane"/>
    <property type="evidence" value="ECO:0007669"/>
    <property type="project" value="UniProtKB-SubCell"/>
</dbReference>
<dbReference type="InterPro" id="IPR006694">
    <property type="entry name" value="Fatty_acid_hydroxylase"/>
</dbReference>
<feature type="transmembrane region" description="Helical" evidence="6">
    <location>
        <begin position="172"/>
        <end position="193"/>
    </location>
</feature>
<evidence type="ECO:0000256" key="2">
    <source>
        <dbReference type="ARBA" id="ARBA00022692"/>
    </source>
</evidence>
<keyword evidence="9" id="KW-1185">Reference proteome</keyword>
<accession>A0A1V8SZE1</accession>
<proteinExistence type="predicted"/>
<evidence type="ECO:0000256" key="5">
    <source>
        <dbReference type="SAM" id="MobiDB-lite"/>
    </source>
</evidence>
<dbReference type="Proteomes" id="UP000192596">
    <property type="component" value="Unassembled WGS sequence"/>
</dbReference>
<dbReference type="Pfam" id="PF04116">
    <property type="entry name" value="FA_hydroxylase"/>
    <property type="match status" value="1"/>
</dbReference>
<keyword evidence="2 6" id="KW-0812">Transmembrane</keyword>
<comment type="caution">
    <text evidence="8">The sequence shown here is derived from an EMBL/GenBank/DDBJ whole genome shotgun (WGS) entry which is preliminary data.</text>
</comment>
<dbReference type="GO" id="GO:0005506">
    <property type="term" value="F:iron ion binding"/>
    <property type="evidence" value="ECO:0007669"/>
    <property type="project" value="InterPro"/>
</dbReference>
<dbReference type="InParanoid" id="A0A1V8SZE1"/>
<dbReference type="PANTHER" id="PTHR11863">
    <property type="entry name" value="STEROL DESATURASE"/>
    <property type="match status" value="1"/>
</dbReference>
<evidence type="ECO:0000313" key="9">
    <source>
        <dbReference type="Proteomes" id="UP000192596"/>
    </source>
</evidence>
<protein>
    <recommendedName>
        <fullName evidence="7">Fatty acid hydroxylase domain-containing protein</fullName>
    </recommendedName>
</protein>
<sequence>MGAIERNPRDSMKSTWRHNDKSTWSHQEKMMDMLGAHPTDMKREVPKHAKTDSMPYVPHWQAHKWVLIHAFWPIIASELFIRATGYRIHIAAAFVLYMIAFKANAIHQIHLLRELGHKYGHLDGDKHERDQVPDHATTSVWRSLELTGALRPLMCIVLTYNKNALPSASMPWLWLPLEIGLYGIVLDFFFYWYHRCMHESDTLWKFHRTHHLTKHPNPLLSLYADGVQEIFDIVGIPLLTWGTMRLSGLPMGFFDWWVCHEYVVFTEMWGHSGLRVWTTPATTATPFLHMFDAELITEDHDLHHRQGWKPSHSYGKQTRLWDRLFGTTTKRIEMSAENIDWTTPVKLNLF</sequence>
<dbReference type="AlphaFoldDB" id="A0A1V8SZE1"/>
<evidence type="ECO:0000256" key="3">
    <source>
        <dbReference type="ARBA" id="ARBA00022989"/>
    </source>
</evidence>
<dbReference type="InterPro" id="IPR050307">
    <property type="entry name" value="Sterol_Desaturase_Related"/>
</dbReference>
<evidence type="ECO:0000256" key="4">
    <source>
        <dbReference type="ARBA" id="ARBA00023136"/>
    </source>
</evidence>
<dbReference type="GO" id="GO:0008610">
    <property type="term" value="P:lipid biosynthetic process"/>
    <property type="evidence" value="ECO:0007669"/>
    <property type="project" value="InterPro"/>
</dbReference>
<gene>
    <name evidence="8" type="ORF">B0A48_09371</name>
</gene>
<reference evidence="9" key="1">
    <citation type="submission" date="2017-03" db="EMBL/GenBank/DDBJ databases">
        <title>Genomes of endolithic fungi from Antarctica.</title>
        <authorList>
            <person name="Coleine C."/>
            <person name="Masonjones S."/>
            <person name="Stajich J.E."/>
        </authorList>
    </citation>
    <scope>NUCLEOTIDE SEQUENCE [LARGE SCALE GENOMIC DNA]</scope>
    <source>
        <strain evidence="9">CCFEE 5527</strain>
    </source>
</reference>
<feature type="transmembrane region" description="Helical" evidence="6">
    <location>
        <begin position="88"/>
        <end position="106"/>
    </location>
</feature>
<dbReference type="GO" id="GO:0016491">
    <property type="term" value="F:oxidoreductase activity"/>
    <property type="evidence" value="ECO:0007669"/>
    <property type="project" value="InterPro"/>
</dbReference>
<evidence type="ECO:0000259" key="7">
    <source>
        <dbReference type="Pfam" id="PF04116"/>
    </source>
</evidence>
<dbReference type="EMBL" id="NAJO01000021">
    <property type="protein sequence ID" value="OQO04449.1"/>
    <property type="molecule type" value="Genomic_DNA"/>
</dbReference>
<feature type="region of interest" description="Disordered" evidence="5">
    <location>
        <begin position="1"/>
        <end position="22"/>
    </location>
</feature>
<keyword evidence="4 6" id="KW-0472">Membrane</keyword>
<evidence type="ECO:0000313" key="8">
    <source>
        <dbReference type="EMBL" id="OQO04449.1"/>
    </source>
</evidence>